<evidence type="ECO:0000313" key="5">
    <source>
        <dbReference type="Proteomes" id="UP000181997"/>
    </source>
</evidence>
<dbReference type="PANTHER" id="PTHR10204:SF34">
    <property type="entry name" value="NAD(P)H DEHYDROGENASE [QUINONE] 1 ISOFORM 1"/>
    <property type="match status" value="1"/>
</dbReference>
<evidence type="ECO:0000313" key="4">
    <source>
        <dbReference type="EMBL" id="SCC18416.1"/>
    </source>
</evidence>
<dbReference type="Proteomes" id="UP000181997">
    <property type="component" value="Unassembled WGS sequence"/>
</dbReference>
<dbReference type="EMBL" id="FMAU01000003">
    <property type="protein sequence ID" value="SCC18416.1"/>
    <property type="molecule type" value="Genomic_DNA"/>
</dbReference>
<reference evidence="5" key="1">
    <citation type="submission" date="2016-08" db="EMBL/GenBank/DDBJ databases">
        <authorList>
            <person name="Varghese N."/>
            <person name="Submissions Spin"/>
        </authorList>
    </citation>
    <scope>NUCLEOTIDE SEQUENCE [LARGE SCALE GENOMIC DNA]</scope>
    <source>
        <strain evidence="5">SGD-1123</strain>
    </source>
</reference>
<evidence type="ECO:0000259" key="3">
    <source>
        <dbReference type="Pfam" id="PF02525"/>
    </source>
</evidence>
<comment type="similarity">
    <text evidence="1">Belongs to the NAD(P)H dehydrogenase (quinone) family.</text>
</comment>
<dbReference type="AlphaFoldDB" id="A0A0V8HG38"/>
<gene>
    <name evidence="4" type="ORF">GA0061094_2971</name>
</gene>
<dbReference type="Pfam" id="PF02525">
    <property type="entry name" value="Flavodoxin_2"/>
    <property type="match status" value="1"/>
</dbReference>
<protein>
    <submittedName>
        <fullName evidence="4">Putative NADPH-quinone reductase (Modulator of drug activity B)</fullName>
    </submittedName>
</protein>
<accession>A0A0V8HG38</accession>
<dbReference type="RefSeq" id="WP_058299021.1">
    <property type="nucleotide sequence ID" value="NZ_FMAU01000003.1"/>
</dbReference>
<dbReference type="InterPro" id="IPR051545">
    <property type="entry name" value="NAD(P)H_dehydrogenase_qn"/>
</dbReference>
<dbReference type="GO" id="GO:0005829">
    <property type="term" value="C:cytosol"/>
    <property type="evidence" value="ECO:0007669"/>
    <property type="project" value="TreeGrafter"/>
</dbReference>
<proteinExistence type="inferred from homology"/>
<dbReference type="GO" id="GO:0003955">
    <property type="term" value="F:NAD(P)H dehydrogenase (quinone) activity"/>
    <property type="evidence" value="ECO:0007669"/>
    <property type="project" value="TreeGrafter"/>
</dbReference>
<dbReference type="Gene3D" id="3.40.50.360">
    <property type="match status" value="1"/>
</dbReference>
<sequence length="187" mass="21685">MKVLIIISHPRTNSLTFSIAKHFQEGLQEKGHKATVLDLYREEFDPVLKEKDEPGWGNPVKTRATHVVESERKRLKRYDAYVFIFPIWWGGLPAILKGYIDRVFFYPSPSKFRADKVLWLGLAGDTEQEFTSSGHDNALKHQLIHGISKKMGIMSSETKFFFDTSDEDKKFDYEKTMEEAYQIGLSF</sequence>
<name>A0A0V8HG38_9BACI</name>
<dbReference type="InterPro" id="IPR029039">
    <property type="entry name" value="Flavoprotein-like_sf"/>
</dbReference>
<evidence type="ECO:0000256" key="1">
    <source>
        <dbReference type="ARBA" id="ARBA00006252"/>
    </source>
</evidence>
<evidence type="ECO:0000256" key="2">
    <source>
        <dbReference type="ARBA" id="ARBA00023002"/>
    </source>
</evidence>
<keyword evidence="5" id="KW-1185">Reference proteome</keyword>
<dbReference type="InterPro" id="IPR003680">
    <property type="entry name" value="Flavodoxin_fold"/>
</dbReference>
<dbReference type="PANTHER" id="PTHR10204">
    <property type="entry name" value="NAD P H OXIDOREDUCTASE-RELATED"/>
    <property type="match status" value="1"/>
</dbReference>
<dbReference type="NCBIfam" id="NF007280">
    <property type="entry name" value="PRK09739.1"/>
    <property type="match status" value="1"/>
</dbReference>
<keyword evidence="2" id="KW-0560">Oxidoreductase</keyword>
<feature type="domain" description="Flavodoxin-like fold" evidence="3">
    <location>
        <begin position="1"/>
        <end position="180"/>
    </location>
</feature>
<organism evidence="4 5">
    <name type="scientific">[Bacillus] enclensis</name>
    <dbReference type="NCBI Taxonomy" id="1402860"/>
    <lineage>
        <taxon>Bacteria</taxon>
        <taxon>Bacillati</taxon>
        <taxon>Bacillota</taxon>
        <taxon>Bacilli</taxon>
        <taxon>Bacillales</taxon>
        <taxon>Bacillaceae</taxon>
        <taxon>Rossellomorea</taxon>
    </lineage>
</organism>
<dbReference type="SUPFAM" id="SSF52218">
    <property type="entry name" value="Flavoproteins"/>
    <property type="match status" value="1"/>
</dbReference>